<accession>A0A1C7DUS1</accession>
<dbReference type="OrthoDB" id="4411648at2"/>
<dbReference type="AlphaFoldDB" id="A0A1C7DUS1"/>
<proteinExistence type="predicted"/>
<keyword evidence="2" id="KW-1185">Reference proteome</keyword>
<dbReference type="Pfam" id="PF08905">
    <property type="entry name" value="DUF1850"/>
    <property type="match status" value="1"/>
</dbReference>
<organism evidence="1 2">
    <name type="scientific">Planococcus halocryophilus</name>
    <dbReference type="NCBI Taxonomy" id="1215089"/>
    <lineage>
        <taxon>Bacteria</taxon>
        <taxon>Bacillati</taxon>
        <taxon>Bacillota</taxon>
        <taxon>Bacilli</taxon>
        <taxon>Bacillales</taxon>
        <taxon>Caryophanaceae</taxon>
        <taxon>Planococcus</taxon>
    </lineage>
</organism>
<protein>
    <recommendedName>
        <fullName evidence="3">DUF1850 domain-containing protein</fullName>
    </recommendedName>
</protein>
<gene>
    <name evidence="1" type="ORF">BBI08_15490</name>
</gene>
<dbReference type="RefSeq" id="WP_065528474.1">
    <property type="nucleotide sequence ID" value="NZ_CP016537.2"/>
</dbReference>
<name>A0A1C7DUS1_9BACL</name>
<evidence type="ECO:0008006" key="3">
    <source>
        <dbReference type="Google" id="ProtNLM"/>
    </source>
</evidence>
<dbReference type="STRING" id="1215089.BBI08_15490"/>
<dbReference type="Proteomes" id="UP000092687">
    <property type="component" value="Chromosome"/>
</dbReference>
<reference evidence="2" key="1">
    <citation type="submission" date="2016-07" db="EMBL/GenBank/DDBJ databases">
        <authorList>
            <person name="See-Too W.S."/>
        </authorList>
    </citation>
    <scope>NUCLEOTIDE SEQUENCE [LARGE SCALE GENOMIC DNA]</scope>
    <source>
        <strain evidence="2">DSM 24743</strain>
    </source>
</reference>
<dbReference type="KEGG" id="phc:BBI08_15490"/>
<sequence length="154" mass="18411">MNNKFWVGGACSIVLLFLLLWRMPVVQFDFEDERYYLLETEFQLKWIHSVEKEEWLEFYERKSDKLLLTETKFKTYGAGVPSDGEIIPSDDGFVHMKINHPYKEMNLTVSQNAQTTITTANKEILLYEYTKDYEFVTITIEWINLWEYVRGNKL</sequence>
<evidence type="ECO:0000313" key="1">
    <source>
        <dbReference type="EMBL" id="ANU15164.1"/>
    </source>
</evidence>
<evidence type="ECO:0000313" key="2">
    <source>
        <dbReference type="Proteomes" id="UP000092687"/>
    </source>
</evidence>
<dbReference type="EMBL" id="CP016537">
    <property type="protein sequence ID" value="ANU15164.1"/>
    <property type="molecule type" value="Genomic_DNA"/>
</dbReference>
<reference evidence="2" key="2">
    <citation type="submission" date="2016-10" db="EMBL/GenBank/DDBJ databases">
        <authorList>
            <person name="See-Too W.S."/>
        </authorList>
    </citation>
    <scope>NUCLEOTIDE SEQUENCE [LARGE SCALE GENOMIC DNA]</scope>
    <source>
        <strain evidence="2">DSM 24743</strain>
    </source>
</reference>
<dbReference type="InterPro" id="IPR015001">
    <property type="entry name" value="DUF1850"/>
</dbReference>